<keyword evidence="3" id="KW-1185">Reference proteome</keyword>
<evidence type="ECO:0000313" key="3">
    <source>
        <dbReference type="Proteomes" id="UP000426328"/>
    </source>
</evidence>
<reference evidence="1 4" key="1">
    <citation type="submission" date="2019-10" db="EMBL/GenBank/DDBJ databases">
        <title>Comparative genomics of sulfur disproportionating microorganisms.</title>
        <authorList>
            <person name="Ward L.M."/>
            <person name="Bertran E."/>
            <person name="Johnston D."/>
        </authorList>
    </citation>
    <scope>NUCLEOTIDE SEQUENCE [LARGE SCALE GENOMIC DNA]</scope>
    <source>
        <strain evidence="1 4">DSM 3772</strain>
    </source>
</reference>
<evidence type="ECO:0000313" key="4">
    <source>
        <dbReference type="Proteomes" id="UP000474054"/>
    </source>
</evidence>
<dbReference type="EMBL" id="WHYS01000001">
    <property type="protein sequence ID" value="MQL54225.1"/>
    <property type="molecule type" value="Genomic_DNA"/>
</dbReference>
<accession>A0A650CWJ2</accession>
<name>A0A650CWJ2_ACIAM</name>
<sequence length="136" mass="15944">MAGKFLFITKDKKFLFDGKVREVKKELQDLDGMEIRFARPMIVYELDGVNLNYFVKNYGHLAVGDYTVLDLVDLLEENNFILYVDHEKRKVEVFVQGKDETITLPYYTLDFLRYLLAKTSRGVLLESTTFDLIDEN</sequence>
<dbReference type="KEGG" id="aamb:D1866_08645"/>
<dbReference type="Proteomes" id="UP000474054">
    <property type="component" value="Unassembled WGS sequence"/>
</dbReference>
<dbReference type="GeneID" id="42779799"/>
<organism evidence="2 3">
    <name type="scientific">Acidianus ambivalens</name>
    <name type="common">Desulfurolobus ambivalens</name>
    <dbReference type="NCBI Taxonomy" id="2283"/>
    <lineage>
        <taxon>Archaea</taxon>
        <taxon>Thermoproteota</taxon>
        <taxon>Thermoprotei</taxon>
        <taxon>Sulfolobales</taxon>
        <taxon>Sulfolobaceae</taxon>
        <taxon>Acidianus</taxon>
    </lineage>
</organism>
<gene>
    <name evidence="2" type="ORF">D1866_08645</name>
    <name evidence="1" type="ORF">GFB69_00090</name>
</gene>
<dbReference type="Proteomes" id="UP000426328">
    <property type="component" value="Chromosome"/>
</dbReference>
<proteinExistence type="predicted"/>
<protein>
    <submittedName>
        <fullName evidence="2">Uncharacterized protein</fullName>
    </submittedName>
</protein>
<dbReference type="EMBL" id="CP045482">
    <property type="protein sequence ID" value="QGR22055.1"/>
    <property type="molecule type" value="Genomic_DNA"/>
</dbReference>
<reference evidence="2 3" key="2">
    <citation type="submission" date="2019-10" db="EMBL/GenBank/DDBJ databases">
        <title>Genome Sequences from Six Type Strain Members of the Archaeal Family Sulfolobaceae: Acidianus ambivalens, Acidianus infernus, Metallosphaera prunae, Stygiolobus azoricus, Sulfolobus metallicus, and Sulfurisphaera ohwakuensis.</title>
        <authorList>
            <person name="Counts J.A."/>
            <person name="Kelly R.M."/>
        </authorList>
    </citation>
    <scope>NUCLEOTIDE SEQUENCE [LARGE SCALE GENOMIC DNA]</scope>
    <source>
        <strain evidence="2 3">LEI 10</strain>
    </source>
</reference>
<evidence type="ECO:0000313" key="1">
    <source>
        <dbReference type="EMBL" id="MQL54225.1"/>
    </source>
</evidence>
<dbReference type="AlphaFoldDB" id="A0A650CWJ2"/>
<dbReference type="RefSeq" id="WP_152939116.1">
    <property type="nucleotide sequence ID" value="NZ_CP045482.1"/>
</dbReference>
<evidence type="ECO:0000313" key="2">
    <source>
        <dbReference type="EMBL" id="QGR22055.1"/>
    </source>
</evidence>